<evidence type="ECO:0000313" key="3">
    <source>
        <dbReference type="Proteomes" id="UP000283509"/>
    </source>
</evidence>
<accession>A0A3R7NCA0</accession>
<sequence>MEKYTTLPVHVFTRLQRAVVVPRVGSLVPVVEADTGNSHLLEAALEETDAMNRGHSEITYDELSTKLKDVTVIDVRNRIEMEQNGQIPGSHCIPVTEIKYACTMDENAFKNRYGFEKPGPDDPLVVCCKTGVRSKTACDLLQANGFKRHRIYRGSFSEWEEKGGEVIKPGQPIFYDSDNDDDSS</sequence>
<comment type="caution">
    <text evidence="2">The sequence shown here is derived from an EMBL/GenBank/DDBJ whole genome shotgun (WGS) entry which is preliminary data.</text>
</comment>
<keyword evidence="2" id="KW-0346">Stress response</keyword>
<dbReference type="InterPro" id="IPR001763">
    <property type="entry name" value="Rhodanese-like_dom"/>
</dbReference>
<dbReference type="SMART" id="SM00450">
    <property type="entry name" value="RHOD"/>
    <property type="match status" value="1"/>
</dbReference>
<reference evidence="2 3" key="2">
    <citation type="submission" date="2019-01" db="EMBL/GenBank/DDBJ databases">
        <title>The decoding of complex shrimp genome reveals the adaptation for benthos swimmer, frequently molting mechanism and breeding impact on genome.</title>
        <authorList>
            <person name="Sun Y."/>
            <person name="Gao Y."/>
            <person name="Yu Y."/>
        </authorList>
    </citation>
    <scope>NUCLEOTIDE SEQUENCE [LARGE SCALE GENOMIC DNA]</scope>
    <source>
        <tissue evidence="2">Muscle</tissue>
    </source>
</reference>
<feature type="domain" description="Rhodanese" evidence="1">
    <location>
        <begin position="66"/>
        <end position="168"/>
    </location>
</feature>
<dbReference type="PANTHER" id="PTHR44086:SF10">
    <property type="entry name" value="THIOSULFATE SULFURTRANSFERASE_RHODANESE-LIKE DOMAIN-CONTAINING PROTEIN 3"/>
    <property type="match status" value="1"/>
</dbReference>
<dbReference type="AlphaFoldDB" id="A0A3R7NCA0"/>
<dbReference type="OrthoDB" id="566238at2759"/>
<dbReference type="Pfam" id="PF00581">
    <property type="entry name" value="Rhodanese"/>
    <property type="match status" value="1"/>
</dbReference>
<evidence type="ECO:0000313" key="2">
    <source>
        <dbReference type="EMBL" id="ROT83326.1"/>
    </source>
</evidence>
<dbReference type="Proteomes" id="UP000283509">
    <property type="component" value="Unassembled WGS sequence"/>
</dbReference>
<dbReference type="PROSITE" id="PS50206">
    <property type="entry name" value="RHODANESE_3"/>
    <property type="match status" value="1"/>
</dbReference>
<keyword evidence="3" id="KW-1185">Reference proteome</keyword>
<dbReference type="EMBL" id="QCYY01000700">
    <property type="protein sequence ID" value="ROT83326.1"/>
    <property type="molecule type" value="Genomic_DNA"/>
</dbReference>
<proteinExistence type="predicted"/>
<reference evidence="2 3" key="1">
    <citation type="submission" date="2018-04" db="EMBL/GenBank/DDBJ databases">
        <authorList>
            <person name="Zhang X."/>
            <person name="Yuan J."/>
            <person name="Li F."/>
            <person name="Xiang J."/>
        </authorList>
    </citation>
    <scope>NUCLEOTIDE SEQUENCE [LARGE SCALE GENOMIC DNA]</scope>
    <source>
        <tissue evidence="2">Muscle</tissue>
    </source>
</reference>
<dbReference type="PANTHER" id="PTHR44086">
    <property type="entry name" value="THIOSULFATE SULFURTRANSFERASE RDL2, MITOCHONDRIAL-RELATED"/>
    <property type="match status" value="1"/>
</dbReference>
<name>A0A3R7NCA0_PENVA</name>
<protein>
    <submittedName>
        <fullName evidence="2">Heat shock protein 67B2</fullName>
    </submittedName>
</protein>
<dbReference type="STRING" id="6689.A0A3R7NCA0"/>
<dbReference type="Gene3D" id="3.40.250.10">
    <property type="entry name" value="Rhodanese-like domain"/>
    <property type="match status" value="1"/>
</dbReference>
<organism evidence="2 3">
    <name type="scientific">Penaeus vannamei</name>
    <name type="common">Whiteleg shrimp</name>
    <name type="synonym">Litopenaeus vannamei</name>
    <dbReference type="NCBI Taxonomy" id="6689"/>
    <lineage>
        <taxon>Eukaryota</taxon>
        <taxon>Metazoa</taxon>
        <taxon>Ecdysozoa</taxon>
        <taxon>Arthropoda</taxon>
        <taxon>Crustacea</taxon>
        <taxon>Multicrustacea</taxon>
        <taxon>Malacostraca</taxon>
        <taxon>Eumalacostraca</taxon>
        <taxon>Eucarida</taxon>
        <taxon>Decapoda</taxon>
        <taxon>Dendrobranchiata</taxon>
        <taxon>Penaeoidea</taxon>
        <taxon>Penaeidae</taxon>
        <taxon>Penaeus</taxon>
    </lineage>
</organism>
<gene>
    <name evidence="2" type="ORF">C7M84_023494</name>
</gene>
<evidence type="ECO:0000259" key="1">
    <source>
        <dbReference type="PROSITE" id="PS50206"/>
    </source>
</evidence>
<dbReference type="SUPFAM" id="SSF52821">
    <property type="entry name" value="Rhodanese/Cell cycle control phosphatase"/>
    <property type="match status" value="1"/>
</dbReference>
<dbReference type="InterPro" id="IPR036873">
    <property type="entry name" value="Rhodanese-like_dom_sf"/>
</dbReference>